<keyword evidence="1" id="KW-0479">Metal-binding</keyword>
<feature type="region of interest" description="Disordered" evidence="3">
    <location>
        <begin position="704"/>
        <end position="732"/>
    </location>
</feature>
<evidence type="ECO:0000259" key="4">
    <source>
        <dbReference type="Pfam" id="PF07727"/>
    </source>
</evidence>
<dbReference type="InterPro" id="IPR013103">
    <property type="entry name" value="RVT_2"/>
</dbReference>
<feature type="region of interest" description="Disordered" evidence="3">
    <location>
        <begin position="801"/>
        <end position="826"/>
    </location>
</feature>
<keyword evidence="7" id="KW-1185">Reference proteome</keyword>
<evidence type="ECO:0000256" key="1">
    <source>
        <dbReference type="ARBA" id="ARBA00022723"/>
    </source>
</evidence>
<comment type="caution">
    <text evidence="6">The sequence shown here is derived from an EMBL/GenBank/DDBJ whole genome shotgun (WGS) entry which is preliminary data.</text>
</comment>
<dbReference type="EMBL" id="BQNB010017883">
    <property type="protein sequence ID" value="GJT68270.1"/>
    <property type="molecule type" value="Genomic_DNA"/>
</dbReference>
<evidence type="ECO:0000259" key="5">
    <source>
        <dbReference type="Pfam" id="PF25597"/>
    </source>
</evidence>
<feature type="compositionally biased region" description="Basic and acidic residues" evidence="3">
    <location>
        <begin position="722"/>
        <end position="732"/>
    </location>
</feature>
<feature type="compositionally biased region" description="Polar residues" evidence="3">
    <location>
        <begin position="218"/>
        <end position="243"/>
    </location>
</feature>
<keyword evidence="2" id="KW-0378">Hydrolase</keyword>
<dbReference type="Proteomes" id="UP001151760">
    <property type="component" value="Unassembled WGS sequence"/>
</dbReference>
<dbReference type="InterPro" id="IPR057670">
    <property type="entry name" value="SH3_retrovirus"/>
</dbReference>
<dbReference type="PANTHER" id="PTHR42648:SF32">
    <property type="entry name" value="RIBONUCLEASE H-LIKE DOMAIN, GAG-PRE-INTEGRASE DOMAIN PROTEIN-RELATED"/>
    <property type="match status" value="1"/>
</dbReference>
<dbReference type="PANTHER" id="PTHR42648">
    <property type="entry name" value="TRANSPOSASE, PUTATIVE-RELATED"/>
    <property type="match status" value="1"/>
</dbReference>
<dbReference type="Pfam" id="PF07727">
    <property type="entry name" value="RVT_2"/>
    <property type="match status" value="1"/>
</dbReference>
<reference evidence="6" key="2">
    <citation type="submission" date="2022-01" db="EMBL/GenBank/DDBJ databases">
        <authorList>
            <person name="Yamashiro T."/>
            <person name="Shiraishi A."/>
            <person name="Satake H."/>
            <person name="Nakayama K."/>
        </authorList>
    </citation>
    <scope>NUCLEOTIDE SEQUENCE</scope>
</reference>
<feature type="region of interest" description="Disordered" evidence="3">
    <location>
        <begin position="203"/>
        <end position="246"/>
    </location>
</feature>
<reference evidence="6" key="1">
    <citation type="journal article" date="2022" name="Int. J. Mol. Sci.">
        <title>Draft Genome of Tanacetum Coccineum: Genomic Comparison of Closely Related Tanacetum-Family Plants.</title>
        <authorList>
            <person name="Yamashiro T."/>
            <person name="Shiraishi A."/>
            <person name="Nakayama K."/>
            <person name="Satake H."/>
        </authorList>
    </citation>
    <scope>NUCLEOTIDE SEQUENCE</scope>
</reference>
<name>A0ABQ5FY32_9ASTR</name>
<dbReference type="Gene3D" id="3.30.420.10">
    <property type="entry name" value="Ribonuclease H-like superfamily/Ribonuclease H"/>
    <property type="match status" value="1"/>
</dbReference>
<feature type="domain" description="Reverse transcriptase Ty1/copia-type" evidence="4">
    <location>
        <begin position="375"/>
        <end position="429"/>
    </location>
</feature>
<dbReference type="InterPro" id="IPR036397">
    <property type="entry name" value="RNaseH_sf"/>
</dbReference>
<feature type="compositionally biased region" description="Basic residues" evidence="3">
    <location>
        <begin position="807"/>
        <end position="821"/>
    </location>
</feature>
<sequence>MVQGAVLMKTGLKTVNNARPVNTVRTPQQNGVAERKNRTLIEAARTMLGDSKLPTTFWAEANCFMKPFGCHVTILNTLDKLGKFDEKSDEGFFVGYSLSSKAFRVYNIRTRKVQENLHVGFLENKPMIEGNGPKWLFDLDSLTQSMNYVPVVAGTFSNDFAGIQGVSESSTSSQQDQDNQDCIVMPIWKDASYFDDASPRSVADAQLQDQNGTHDDCSLQNNGTADQQVNTASPEVNTGSREVSTAVPEVNTATPEDLMGPIPTSEDTQVEDQEIELGNISPSYAVSSTPHTRIHKDHPIDHVIGDVQSSVQTRRMTTSYSELGFLGAIYEGKTHQDLHTCLFACFLSQEEPKRVSKALSDPAGGTPTVQTAKCMGHTQEEGIDYDEVFAPVARIEAIRIFLAYASYMGFTVYQMDVKSAFLYGQIEEEELDDIIFGSTKKELCDEFEKLMKDNQIYCPCNVEKFNFSDVKSASTPTDLEKPLVKDGDADDVDEHLYRSMIGSLMYLTASRPDIMFAVCACARSLVLIKDSPLELVSELIVAMRELHLIESNTRGCQFLGNSFLGRIGVLEADLMKTKKTYSSAYTKLILRVKKLESQIKIGKARRQARVVLSDDEVFEDDSSKQGRKLTDAEVQEKASTDTELFIQEVTPTKVIQDQEGSEKASDEVSTVGAKKGTASKEVPIVSIAEVSLSTARGTVTYTRRSAEKRSRQDKGKAMMIEEEPKKKTKKELEQERLSYVEAIRLEEQMNEEQRAQHCIELRVGKRPLGCKRKQEVEKHKVSCYKIVEEEVDTQEEMKEVVKEPGAKRKKSIPRKSTRKRQKMEEDTEKEELKGFLDIIPREEVPIEVESLFTKFPVVDWKTCVLTENFMYYQVFRGDGSSKNYKVLSEMLEDFDRLDVEELYRLVKERYSTSRPEGYDLMLWGDLHTLFELDEDDEIWKDQYEYNLIS</sequence>
<dbReference type="Pfam" id="PF25597">
    <property type="entry name" value="SH3_retrovirus"/>
    <property type="match status" value="1"/>
</dbReference>
<accession>A0ABQ5FY32</accession>
<dbReference type="InterPro" id="IPR039537">
    <property type="entry name" value="Retrotran_Ty1/copia-like"/>
</dbReference>
<feature type="compositionally biased region" description="Basic and acidic residues" evidence="3">
    <location>
        <begin position="704"/>
        <end position="716"/>
    </location>
</feature>
<feature type="domain" description="Retroviral polymerase SH3-like" evidence="5">
    <location>
        <begin position="70"/>
        <end position="125"/>
    </location>
</feature>
<protein>
    <submittedName>
        <fullName evidence="6">Ribonuclease H-like domain-containing protein</fullName>
    </submittedName>
</protein>
<dbReference type="InterPro" id="IPR012337">
    <property type="entry name" value="RNaseH-like_sf"/>
</dbReference>
<proteinExistence type="predicted"/>
<evidence type="ECO:0000256" key="3">
    <source>
        <dbReference type="SAM" id="MobiDB-lite"/>
    </source>
</evidence>
<organism evidence="6 7">
    <name type="scientific">Tanacetum coccineum</name>
    <dbReference type="NCBI Taxonomy" id="301880"/>
    <lineage>
        <taxon>Eukaryota</taxon>
        <taxon>Viridiplantae</taxon>
        <taxon>Streptophyta</taxon>
        <taxon>Embryophyta</taxon>
        <taxon>Tracheophyta</taxon>
        <taxon>Spermatophyta</taxon>
        <taxon>Magnoliopsida</taxon>
        <taxon>eudicotyledons</taxon>
        <taxon>Gunneridae</taxon>
        <taxon>Pentapetalae</taxon>
        <taxon>asterids</taxon>
        <taxon>campanulids</taxon>
        <taxon>Asterales</taxon>
        <taxon>Asteraceae</taxon>
        <taxon>Asteroideae</taxon>
        <taxon>Anthemideae</taxon>
        <taxon>Anthemidinae</taxon>
        <taxon>Tanacetum</taxon>
    </lineage>
</organism>
<gene>
    <name evidence="6" type="ORF">Tco_1019750</name>
</gene>
<evidence type="ECO:0000313" key="7">
    <source>
        <dbReference type="Proteomes" id="UP001151760"/>
    </source>
</evidence>
<evidence type="ECO:0000256" key="2">
    <source>
        <dbReference type="ARBA" id="ARBA00022801"/>
    </source>
</evidence>
<dbReference type="SUPFAM" id="SSF53098">
    <property type="entry name" value="Ribonuclease H-like"/>
    <property type="match status" value="1"/>
</dbReference>
<evidence type="ECO:0000313" key="6">
    <source>
        <dbReference type="EMBL" id="GJT68270.1"/>
    </source>
</evidence>